<sequence length="384" mass="44806">MVQKEKKVAIVYDWIDKWGGVERLLLVLHHMFPSAPFFTSYVDLQSARWARGIHIKSSFIQHLPRFIKKSRLLSFFFYPLAFESFDFSEYDTVISVSSSFAKSIITKPNTHHICILLTPTRYLWLYPTQYLGVFLVSISAKIIDFFKKWDKIASRRPDNTIAISHEVSKRCLKYYGFCPPVIYPPFDLQYWVKVKKSILDSNYSQNTNVTHLKQFYLVVARLEPYKKVDVVIRAFKGRKDHLVVVGKGSLLQKMKRRAGKNVLFMEDLSDEDLGSLYSNAQALIMPQHEDFGYVALEAQFFGCPVIAYDKGGSKETIMDGKTGIFFHEQTHTKIRAALERWDKISYNLRHHTRQYGEENATFFSKEHFEKSLYRIINCDKPKQA</sequence>
<accession>A0A1F7KZU9</accession>
<evidence type="ECO:0000256" key="1">
    <source>
        <dbReference type="ARBA" id="ARBA00022679"/>
    </source>
</evidence>
<organism evidence="3 4">
    <name type="scientific">Candidatus Roizmanbacteria bacterium RIFOXYD1_FULL_38_12</name>
    <dbReference type="NCBI Taxonomy" id="1802093"/>
    <lineage>
        <taxon>Bacteria</taxon>
        <taxon>Candidatus Roizmaniibacteriota</taxon>
    </lineage>
</organism>
<dbReference type="InterPro" id="IPR001296">
    <property type="entry name" value="Glyco_trans_1"/>
</dbReference>
<dbReference type="EMBL" id="MGBR01000001">
    <property type="protein sequence ID" value="OGK73410.1"/>
    <property type="molecule type" value="Genomic_DNA"/>
</dbReference>
<gene>
    <name evidence="3" type="ORF">A3K52_01280</name>
</gene>
<dbReference type="Pfam" id="PF00534">
    <property type="entry name" value="Glycos_transf_1"/>
    <property type="match status" value="1"/>
</dbReference>
<evidence type="ECO:0000259" key="2">
    <source>
        <dbReference type="Pfam" id="PF00534"/>
    </source>
</evidence>
<evidence type="ECO:0000313" key="4">
    <source>
        <dbReference type="Proteomes" id="UP000177050"/>
    </source>
</evidence>
<dbReference type="PANTHER" id="PTHR46401">
    <property type="entry name" value="GLYCOSYLTRANSFERASE WBBK-RELATED"/>
    <property type="match status" value="1"/>
</dbReference>
<feature type="domain" description="Glycosyl transferase family 1" evidence="2">
    <location>
        <begin position="211"/>
        <end position="358"/>
    </location>
</feature>
<keyword evidence="1" id="KW-0808">Transferase</keyword>
<dbReference type="SUPFAM" id="SSF53756">
    <property type="entry name" value="UDP-Glycosyltransferase/glycogen phosphorylase"/>
    <property type="match status" value="1"/>
</dbReference>
<dbReference type="Gene3D" id="3.40.50.2000">
    <property type="entry name" value="Glycogen Phosphorylase B"/>
    <property type="match status" value="2"/>
</dbReference>
<dbReference type="AlphaFoldDB" id="A0A1F7KZU9"/>
<dbReference type="GO" id="GO:0016757">
    <property type="term" value="F:glycosyltransferase activity"/>
    <property type="evidence" value="ECO:0007669"/>
    <property type="project" value="InterPro"/>
</dbReference>
<name>A0A1F7KZU9_9BACT</name>
<protein>
    <recommendedName>
        <fullName evidence="2">Glycosyl transferase family 1 domain-containing protein</fullName>
    </recommendedName>
</protein>
<comment type="caution">
    <text evidence="3">The sequence shown here is derived from an EMBL/GenBank/DDBJ whole genome shotgun (WGS) entry which is preliminary data.</text>
</comment>
<reference evidence="3 4" key="1">
    <citation type="journal article" date="2016" name="Nat. Commun.">
        <title>Thousands of microbial genomes shed light on interconnected biogeochemical processes in an aquifer system.</title>
        <authorList>
            <person name="Anantharaman K."/>
            <person name="Brown C.T."/>
            <person name="Hug L.A."/>
            <person name="Sharon I."/>
            <person name="Castelle C.J."/>
            <person name="Probst A.J."/>
            <person name="Thomas B.C."/>
            <person name="Singh A."/>
            <person name="Wilkins M.J."/>
            <person name="Karaoz U."/>
            <person name="Brodie E.L."/>
            <person name="Williams K.H."/>
            <person name="Hubbard S.S."/>
            <person name="Banfield J.F."/>
        </authorList>
    </citation>
    <scope>NUCLEOTIDE SEQUENCE [LARGE SCALE GENOMIC DNA]</scope>
</reference>
<dbReference type="GO" id="GO:0009103">
    <property type="term" value="P:lipopolysaccharide biosynthetic process"/>
    <property type="evidence" value="ECO:0007669"/>
    <property type="project" value="TreeGrafter"/>
</dbReference>
<dbReference type="PANTHER" id="PTHR46401:SF2">
    <property type="entry name" value="GLYCOSYLTRANSFERASE WBBK-RELATED"/>
    <property type="match status" value="1"/>
</dbReference>
<proteinExistence type="predicted"/>
<evidence type="ECO:0000313" key="3">
    <source>
        <dbReference type="EMBL" id="OGK73410.1"/>
    </source>
</evidence>
<dbReference type="Proteomes" id="UP000177050">
    <property type="component" value="Unassembled WGS sequence"/>
</dbReference>